<organism evidence="2 3">
    <name type="scientific">Chryseobacterium arthrosphaerae</name>
    <dbReference type="NCBI Taxonomy" id="651561"/>
    <lineage>
        <taxon>Bacteria</taxon>
        <taxon>Pseudomonadati</taxon>
        <taxon>Bacteroidota</taxon>
        <taxon>Flavobacteriia</taxon>
        <taxon>Flavobacteriales</taxon>
        <taxon>Weeksellaceae</taxon>
        <taxon>Chryseobacterium group</taxon>
        <taxon>Chryseobacterium</taxon>
    </lineage>
</organism>
<protein>
    <submittedName>
        <fullName evidence="2">Steroid delta-isomerase</fullName>
    </submittedName>
</protein>
<evidence type="ECO:0000259" key="1">
    <source>
        <dbReference type="Pfam" id="PF12680"/>
    </source>
</evidence>
<name>A0A1B8ZVL6_9FLAO</name>
<accession>A0A1B8ZVL6</accession>
<sequence>MTPKEVLKEWIDNFNAADAAGIAELYAEDAVNHQVSNEPVVGKAAIYEMFVNEFATAKMVCNVENIFEDGEWTIMEWKDPLGLRGCGFFHVKNDKIIFQRGYWDKLSFLKLHHLPIE</sequence>
<dbReference type="SUPFAM" id="SSF54427">
    <property type="entry name" value="NTF2-like"/>
    <property type="match status" value="1"/>
</dbReference>
<evidence type="ECO:0000313" key="3">
    <source>
        <dbReference type="Proteomes" id="UP000093432"/>
    </source>
</evidence>
<dbReference type="Pfam" id="PF12680">
    <property type="entry name" value="SnoaL_2"/>
    <property type="match status" value="1"/>
</dbReference>
<evidence type="ECO:0000313" key="2">
    <source>
        <dbReference type="EMBL" id="OCA75636.1"/>
    </source>
</evidence>
<dbReference type="EMBL" id="MAYG01000001">
    <property type="protein sequence ID" value="OCA75636.1"/>
    <property type="molecule type" value="Genomic_DNA"/>
</dbReference>
<dbReference type="Gene3D" id="3.10.450.50">
    <property type="match status" value="1"/>
</dbReference>
<dbReference type="Proteomes" id="UP000093432">
    <property type="component" value="Unassembled WGS sequence"/>
</dbReference>
<feature type="domain" description="SnoaL-like" evidence="1">
    <location>
        <begin position="8"/>
        <end position="97"/>
    </location>
</feature>
<keyword evidence="2" id="KW-0413">Isomerase</keyword>
<proteinExistence type="predicted"/>
<dbReference type="OrthoDB" id="1115105at2"/>
<dbReference type="GO" id="GO:0016853">
    <property type="term" value="F:isomerase activity"/>
    <property type="evidence" value="ECO:0007669"/>
    <property type="project" value="UniProtKB-KW"/>
</dbReference>
<dbReference type="InterPro" id="IPR037401">
    <property type="entry name" value="SnoaL-like"/>
</dbReference>
<gene>
    <name evidence="2" type="ORF">BBI00_02580</name>
</gene>
<dbReference type="RefSeq" id="WP_065399588.1">
    <property type="nucleotide sequence ID" value="NZ_JAKYXH010000005.1"/>
</dbReference>
<dbReference type="InterPro" id="IPR032710">
    <property type="entry name" value="NTF2-like_dom_sf"/>
</dbReference>
<comment type="caution">
    <text evidence="2">The sequence shown here is derived from an EMBL/GenBank/DDBJ whole genome shotgun (WGS) entry which is preliminary data.</text>
</comment>
<dbReference type="AlphaFoldDB" id="A0A1B8ZVL6"/>
<reference evidence="3" key="1">
    <citation type="submission" date="2016-07" db="EMBL/GenBank/DDBJ databases">
        <authorList>
            <person name="Florea S."/>
            <person name="Webb J.S."/>
            <person name="Jaromczyk J."/>
            <person name="Schardl C.L."/>
        </authorList>
    </citation>
    <scope>NUCLEOTIDE SEQUENCE [LARGE SCALE GENOMIC DNA]</scope>
    <source>
        <strain evidence="3">CC-VM-7</strain>
    </source>
</reference>